<dbReference type="EMBL" id="PPPX01000011">
    <property type="protein sequence ID" value="POA09034.1"/>
    <property type="molecule type" value="Genomic_DNA"/>
</dbReference>
<feature type="transmembrane region" description="Helical" evidence="1">
    <location>
        <begin position="75"/>
        <end position="95"/>
    </location>
</feature>
<evidence type="ECO:0008006" key="4">
    <source>
        <dbReference type="Google" id="ProtNLM"/>
    </source>
</evidence>
<name>A0A2K4FCF3_9STAP</name>
<accession>A0A2K4FCF3</accession>
<evidence type="ECO:0000313" key="2">
    <source>
        <dbReference type="EMBL" id="POA09034.1"/>
    </source>
</evidence>
<dbReference type="NCBIfam" id="TIGR01218">
    <property type="entry name" value="Gpos_tandem_5TM"/>
    <property type="match status" value="1"/>
</dbReference>
<dbReference type="RefSeq" id="WP_103371971.1">
    <property type="nucleotide sequence ID" value="NZ_PPPX01000011.1"/>
</dbReference>
<gene>
    <name evidence="2" type="ORF">CD039_08615</name>
</gene>
<dbReference type="Proteomes" id="UP000242712">
    <property type="component" value="Unassembled WGS sequence"/>
</dbReference>
<reference evidence="2 3" key="1">
    <citation type="submission" date="2017-08" db="EMBL/GenBank/DDBJ databases">
        <title>Draft genome sequences of 64 type strains of genus Staph aureus.</title>
        <authorList>
            <person name="Cole K."/>
            <person name="Golubchik T."/>
            <person name="Russell J."/>
            <person name="Foster D."/>
            <person name="Llewelyn M."/>
            <person name="Wilson D."/>
            <person name="Crook D."/>
            <person name="Paul J."/>
        </authorList>
    </citation>
    <scope>NUCLEOTIDE SEQUENCE [LARGE SCALE GENOMIC DNA]</scope>
    <source>
        <strain evidence="2 3">DSM 29875</strain>
    </source>
</reference>
<evidence type="ECO:0000256" key="1">
    <source>
        <dbReference type="SAM" id="Phobius"/>
    </source>
</evidence>
<keyword evidence="1" id="KW-0472">Membrane</keyword>
<dbReference type="OrthoDB" id="2414413at2"/>
<sequence>MIIDKITIDTVDKNSKYKIVHYDNRQFLIDLNRNRLTYIFPLLNYNIRQNLNEISEEELRKIKSSTVNKKNKKVVIEYTGMGLGFFISVLLRPVIKYMYFEVSFWLNISLM</sequence>
<dbReference type="AlphaFoldDB" id="A0A2K4FCF3"/>
<dbReference type="GeneID" id="99804229"/>
<keyword evidence="1" id="KW-1133">Transmembrane helix</keyword>
<evidence type="ECO:0000313" key="3">
    <source>
        <dbReference type="Proteomes" id="UP000242712"/>
    </source>
</evidence>
<keyword evidence="3" id="KW-1185">Reference proteome</keyword>
<proteinExistence type="predicted"/>
<organism evidence="2 3">
    <name type="scientific">Staphylococcus argensis</name>
    <dbReference type="NCBI Taxonomy" id="1607738"/>
    <lineage>
        <taxon>Bacteria</taxon>
        <taxon>Bacillati</taxon>
        <taxon>Bacillota</taxon>
        <taxon>Bacilli</taxon>
        <taxon>Bacillales</taxon>
        <taxon>Staphylococcaceae</taxon>
        <taxon>Staphylococcus</taxon>
    </lineage>
</organism>
<keyword evidence="1" id="KW-0812">Transmembrane</keyword>
<comment type="caution">
    <text evidence="2">The sequence shown here is derived from an EMBL/GenBank/DDBJ whole genome shotgun (WGS) entry which is preliminary data.</text>
</comment>
<dbReference type="InterPro" id="IPR005915">
    <property type="entry name" value="Tandem_5TM"/>
</dbReference>
<protein>
    <recommendedName>
        <fullName evidence="4">DUF443 domain-containing protein</fullName>
    </recommendedName>
</protein>
<dbReference type="Pfam" id="PF04276">
    <property type="entry name" value="DUF443"/>
    <property type="match status" value="1"/>
</dbReference>